<reference evidence="1" key="2">
    <citation type="submission" date="2020-11" db="EMBL/GenBank/DDBJ databases">
        <authorList>
            <person name="McCartney M.A."/>
            <person name="Auch B."/>
            <person name="Kono T."/>
            <person name="Mallez S."/>
            <person name="Becker A."/>
            <person name="Gohl D.M."/>
            <person name="Silverstein K.A.T."/>
            <person name="Koren S."/>
            <person name="Bechman K.B."/>
            <person name="Herman A."/>
            <person name="Abrahante J.E."/>
            <person name="Garbe J."/>
        </authorList>
    </citation>
    <scope>NUCLEOTIDE SEQUENCE</scope>
    <source>
        <strain evidence="1">Duluth1</strain>
        <tissue evidence="1">Whole animal</tissue>
    </source>
</reference>
<keyword evidence="2" id="KW-1185">Reference proteome</keyword>
<gene>
    <name evidence="1" type="ORF">DPMN_005196</name>
</gene>
<evidence type="ECO:0000313" key="1">
    <source>
        <dbReference type="EMBL" id="KAH3881271.1"/>
    </source>
</evidence>
<proteinExistence type="predicted"/>
<name>A0A9D4MRP9_DREPO</name>
<evidence type="ECO:0000313" key="2">
    <source>
        <dbReference type="Proteomes" id="UP000828390"/>
    </source>
</evidence>
<reference evidence="1" key="1">
    <citation type="journal article" date="2019" name="bioRxiv">
        <title>The Genome of the Zebra Mussel, Dreissena polymorpha: A Resource for Invasive Species Research.</title>
        <authorList>
            <person name="McCartney M.A."/>
            <person name="Auch B."/>
            <person name="Kono T."/>
            <person name="Mallez S."/>
            <person name="Zhang Y."/>
            <person name="Obille A."/>
            <person name="Becker A."/>
            <person name="Abrahante J.E."/>
            <person name="Garbe J."/>
            <person name="Badalamenti J.P."/>
            <person name="Herman A."/>
            <person name="Mangelson H."/>
            <person name="Liachko I."/>
            <person name="Sullivan S."/>
            <person name="Sone E.D."/>
            <person name="Koren S."/>
            <person name="Silverstein K.A.T."/>
            <person name="Beckman K.B."/>
            <person name="Gohl D.M."/>
        </authorList>
    </citation>
    <scope>NUCLEOTIDE SEQUENCE</scope>
    <source>
        <strain evidence="1">Duluth1</strain>
        <tissue evidence="1">Whole animal</tissue>
    </source>
</reference>
<accession>A0A9D4MRP9</accession>
<comment type="caution">
    <text evidence="1">The sequence shown here is derived from an EMBL/GenBank/DDBJ whole genome shotgun (WGS) entry which is preliminary data.</text>
</comment>
<organism evidence="1 2">
    <name type="scientific">Dreissena polymorpha</name>
    <name type="common">Zebra mussel</name>
    <name type="synonym">Mytilus polymorpha</name>
    <dbReference type="NCBI Taxonomy" id="45954"/>
    <lineage>
        <taxon>Eukaryota</taxon>
        <taxon>Metazoa</taxon>
        <taxon>Spiralia</taxon>
        <taxon>Lophotrochozoa</taxon>
        <taxon>Mollusca</taxon>
        <taxon>Bivalvia</taxon>
        <taxon>Autobranchia</taxon>
        <taxon>Heteroconchia</taxon>
        <taxon>Euheterodonta</taxon>
        <taxon>Imparidentia</taxon>
        <taxon>Neoheterodontei</taxon>
        <taxon>Myida</taxon>
        <taxon>Dreissenoidea</taxon>
        <taxon>Dreissenidae</taxon>
        <taxon>Dreissena</taxon>
    </lineage>
</organism>
<dbReference type="Proteomes" id="UP000828390">
    <property type="component" value="Unassembled WGS sequence"/>
</dbReference>
<dbReference type="EMBL" id="JAIWYP010000001">
    <property type="protein sequence ID" value="KAH3881271.1"/>
    <property type="molecule type" value="Genomic_DNA"/>
</dbReference>
<sequence length="77" mass="8899">MYIFYKRLANKGSQITSNEDDPQSPKTRRVSHPLLALCQGGGEHSLKHRFLPTHGVRKRKLVSFEEAREIVCVQRHD</sequence>
<protein>
    <submittedName>
        <fullName evidence="1">Uncharacterized protein</fullName>
    </submittedName>
</protein>
<dbReference type="AlphaFoldDB" id="A0A9D4MRP9"/>